<evidence type="ECO:0000313" key="7">
    <source>
        <dbReference type="Proteomes" id="UP000199182"/>
    </source>
</evidence>
<evidence type="ECO:0008006" key="8">
    <source>
        <dbReference type="Google" id="ProtNLM"/>
    </source>
</evidence>
<evidence type="ECO:0000256" key="5">
    <source>
        <dbReference type="SAM" id="Phobius"/>
    </source>
</evidence>
<evidence type="ECO:0000313" key="6">
    <source>
        <dbReference type="EMBL" id="SDN01109.1"/>
    </source>
</evidence>
<dbReference type="EMBL" id="FNID01000009">
    <property type="protein sequence ID" value="SDN01109.1"/>
    <property type="molecule type" value="Genomic_DNA"/>
</dbReference>
<keyword evidence="7" id="KW-1185">Reference proteome</keyword>
<accession>A0A1G9XWD0</accession>
<dbReference type="AlphaFoldDB" id="A0A1G9XWD0"/>
<dbReference type="STRING" id="258515.SAMN05192585_10967"/>
<comment type="subcellular location">
    <subcellularLocation>
        <location evidence="1">Membrane</location>
        <topology evidence="1">Multi-pass membrane protein</topology>
    </subcellularLocation>
</comment>
<feature type="transmembrane region" description="Helical" evidence="5">
    <location>
        <begin position="69"/>
        <end position="86"/>
    </location>
</feature>
<feature type="transmembrane region" description="Helical" evidence="5">
    <location>
        <begin position="12"/>
        <end position="29"/>
    </location>
</feature>
<evidence type="ECO:0000256" key="4">
    <source>
        <dbReference type="ARBA" id="ARBA00023136"/>
    </source>
</evidence>
<gene>
    <name evidence="6" type="ORF">SAMN05192585_10967</name>
</gene>
<keyword evidence="4 5" id="KW-0472">Membrane</keyword>
<keyword evidence="3 5" id="KW-1133">Transmembrane helix</keyword>
<keyword evidence="2 5" id="KW-0812">Transmembrane</keyword>
<evidence type="ECO:0000256" key="1">
    <source>
        <dbReference type="ARBA" id="ARBA00004141"/>
    </source>
</evidence>
<dbReference type="OrthoDB" id="7595353at2"/>
<dbReference type="Pfam" id="PF09685">
    <property type="entry name" value="MamF_MmsF"/>
    <property type="match status" value="1"/>
</dbReference>
<name>A0A1G9XWD0_9FIRM</name>
<sequence length="103" mass="11090">MADNSNDKLYSILAYISVLVLVPIIVAQDSQVCRFHANQGLVLLIAEIAGQILITLGSVLSILSLFGSLLMLVCFVFSILGIVSAAKLEMKPLPIIGDIHLIR</sequence>
<feature type="transmembrane region" description="Helical" evidence="5">
    <location>
        <begin position="41"/>
        <end position="63"/>
    </location>
</feature>
<dbReference type="RefSeq" id="WP_092638973.1">
    <property type="nucleotide sequence ID" value="NZ_FNID01000009.1"/>
</dbReference>
<protein>
    <recommendedName>
        <fullName evidence="8">Chloroplast import component protein (Tic20)</fullName>
    </recommendedName>
</protein>
<reference evidence="6 7" key="1">
    <citation type="submission" date="2016-10" db="EMBL/GenBank/DDBJ databases">
        <authorList>
            <person name="de Groot N.N."/>
        </authorList>
    </citation>
    <scope>NUCLEOTIDE SEQUENCE [LARGE SCALE GENOMIC DNA]</scope>
    <source>
        <strain evidence="6 7">CGMCC 1.5012</strain>
    </source>
</reference>
<organism evidence="6 7">
    <name type="scientific">Acetanaerobacterium elongatum</name>
    <dbReference type="NCBI Taxonomy" id="258515"/>
    <lineage>
        <taxon>Bacteria</taxon>
        <taxon>Bacillati</taxon>
        <taxon>Bacillota</taxon>
        <taxon>Clostridia</taxon>
        <taxon>Eubacteriales</taxon>
        <taxon>Oscillospiraceae</taxon>
        <taxon>Acetanaerobacterium</taxon>
    </lineage>
</organism>
<dbReference type="InterPro" id="IPR019109">
    <property type="entry name" value="MamF_MmsF"/>
</dbReference>
<dbReference type="Proteomes" id="UP000199182">
    <property type="component" value="Unassembled WGS sequence"/>
</dbReference>
<evidence type="ECO:0000256" key="2">
    <source>
        <dbReference type="ARBA" id="ARBA00022692"/>
    </source>
</evidence>
<evidence type="ECO:0000256" key="3">
    <source>
        <dbReference type="ARBA" id="ARBA00022989"/>
    </source>
</evidence>
<proteinExistence type="predicted"/>